<dbReference type="AlphaFoldDB" id="A0A5B1BP63"/>
<keyword evidence="2" id="KW-1185">Reference proteome</keyword>
<evidence type="ECO:0000313" key="2">
    <source>
        <dbReference type="Proteomes" id="UP000324701"/>
    </source>
</evidence>
<dbReference type="RefSeq" id="WP_149653978.1">
    <property type="nucleotide sequence ID" value="NZ_VTZN01000053.1"/>
</dbReference>
<proteinExistence type="predicted"/>
<dbReference type="Proteomes" id="UP000324701">
    <property type="component" value="Unassembled WGS sequence"/>
</dbReference>
<sequence>MAFDDLTAEDLAAASSRVAADALYSARFVAAEYLVAGPGASAGDAATAVSVLLARDRADTRFELLQAFEKPWATMTIRILAPVADPTPAMQDARDRGVTAAAIAKALGITQQALYQNPRYAEIVRKPR</sequence>
<evidence type="ECO:0000313" key="1">
    <source>
        <dbReference type="EMBL" id="KAA1250196.1"/>
    </source>
</evidence>
<dbReference type="EMBL" id="VTZN01000053">
    <property type="protein sequence ID" value="KAA1250196.1"/>
    <property type="molecule type" value="Genomic_DNA"/>
</dbReference>
<accession>A0A5B1BP63</accession>
<dbReference type="OrthoDB" id="4639796at2"/>
<name>A0A5B1BP63_MYCSI</name>
<gene>
    <name evidence="1" type="ORF">F0Q45_10970</name>
</gene>
<reference evidence="1 2" key="1">
    <citation type="submission" date="2019-09" db="EMBL/GenBank/DDBJ databases">
        <title>Report of infection by Mycobacterium simiae a patient suffering from pulmonary tuberculosis.</title>
        <authorList>
            <person name="Mohanty P.S."/>
            <person name="Bansal A.K."/>
            <person name="Singh H."/>
            <person name="Sharma S."/>
            <person name="Patil S.A."/>
            <person name="Upadhaya P."/>
            <person name="Singh P.K."/>
            <person name="Kumar D."/>
            <person name="Kumar S."/>
            <person name="Singh R.K."/>
            <person name="Chaudhary B."/>
        </authorList>
    </citation>
    <scope>NUCLEOTIDE SEQUENCE [LARGE SCALE GENOMIC DNA]</scope>
    <source>
        <strain evidence="1 2">JAL-560-SIM</strain>
    </source>
</reference>
<organism evidence="1 2">
    <name type="scientific">Mycobacterium simiae</name>
    <name type="common">Mycobacterium habana</name>
    <dbReference type="NCBI Taxonomy" id="1784"/>
    <lineage>
        <taxon>Bacteria</taxon>
        <taxon>Bacillati</taxon>
        <taxon>Actinomycetota</taxon>
        <taxon>Actinomycetes</taxon>
        <taxon>Mycobacteriales</taxon>
        <taxon>Mycobacteriaceae</taxon>
        <taxon>Mycobacterium</taxon>
        <taxon>Mycobacterium simiae complex</taxon>
    </lineage>
</organism>
<comment type="caution">
    <text evidence="1">The sequence shown here is derived from an EMBL/GenBank/DDBJ whole genome shotgun (WGS) entry which is preliminary data.</text>
</comment>
<protein>
    <submittedName>
        <fullName evidence="1">Uncharacterized protein</fullName>
    </submittedName>
</protein>